<reference evidence="1" key="1">
    <citation type="journal article" date="2021" name="Arch. Microbiol.">
        <title>Methyloradius palustris gen. nov., sp. nov., a methanol-oxidizing bacterium isolated from snow.</title>
        <authorList>
            <person name="Miyadera T."/>
            <person name="Kojima H."/>
            <person name="Fukui M."/>
        </authorList>
    </citation>
    <scope>NUCLEOTIDE SEQUENCE</scope>
    <source>
        <strain evidence="1">Zm11</strain>
    </source>
</reference>
<sequence length="147" mass="16946">MSLLQALKIVTSKRPTQLTPIQHRRNKLIKKLHEQSECAKARAEGRDCSFKRYRTLKNKETGERTQVEQQYSIKQWWYTNDEGKTIFEIRYGSRLVEIAKGKTGVEIDSPEKLVETIDLLKRAIEAGELDEGINALVGAFGRQIKKK</sequence>
<keyword evidence="2" id="KW-1185">Reference proteome</keyword>
<evidence type="ECO:0000313" key="2">
    <source>
        <dbReference type="Proteomes" id="UP000826722"/>
    </source>
</evidence>
<dbReference type="EMBL" id="AP024110">
    <property type="protein sequence ID" value="BCM25721.1"/>
    <property type="molecule type" value="Genomic_DNA"/>
</dbReference>
<proteinExistence type="predicted"/>
<protein>
    <submittedName>
        <fullName evidence="1">Uncharacterized protein</fullName>
    </submittedName>
</protein>
<dbReference type="KEGG" id="mpau:ZMTM_19800"/>
<evidence type="ECO:0000313" key="1">
    <source>
        <dbReference type="EMBL" id="BCM25721.1"/>
    </source>
</evidence>
<name>A0A8D5JRR1_9PROT</name>
<gene>
    <name evidence="1" type="ORF">ZMTM_19800</name>
</gene>
<dbReference type="AlphaFoldDB" id="A0A8D5JRR1"/>
<dbReference type="Proteomes" id="UP000826722">
    <property type="component" value="Chromosome"/>
</dbReference>
<dbReference type="RefSeq" id="WP_221763783.1">
    <property type="nucleotide sequence ID" value="NZ_AP024110.1"/>
</dbReference>
<organism evidence="1 2">
    <name type="scientific">Methyloradius palustris</name>
    <dbReference type="NCBI Taxonomy" id="2778876"/>
    <lineage>
        <taxon>Bacteria</taxon>
        <taxon>Pseudomonadati</taxon>
        <taxon>Pseudomonadota</taxon>
        <taxon>Betaproteobacteria</taxon>
        <taxon>Nitrosomonadales</taxon>
        <taxon>Methylophilaceae</taxon>
        <taxon>Methyloradius</taxon>
    </lineage>
</organism>
<dbReference type="Pfam" id="PF20346">
    <property type="entry name" value="DUF6641"/>
    <property type="match status" value="1"/>
</dbReference>
<dbReference type="InterPro" id="IPR046581">
    <property type="entry name" value="DUF6641"/>
</dbReference>
<accession>A0A8D5JRR1</accession>